<dbReference type="PROSITE" id="PS51078">
    <property type="entry name" value="ICLR_ED"/>
    <property type="match status" value="1"/>
</dbReference>
<feature type="domain" description="HTH iclR-type" evidence="4">
    <location>
        <begin position="17"/>
        <end position="79"/>
    </location>
</feature>
<dbReference type="Pfam" id="PF09339">
    <property type="entry name" value="HTH_IclR"/>
    <property type="match status" value="1"/>
</dbReference>
<keyword evidence="3" id="KW-0804">Transcription</keyword>
<dbReference type="InterPro" id="IPR029016">
    <property type="entry name" value="GAF-like_dom_sf"/>
</dbReference>
<keyword evidence="7" id="KW-1185">Reference proteome</keyword>
<protein>
    <submittedName>
        <fullName evidence="6">Transcriptional regulator, IclR family</fullName>
    </submittedName>
</protein>
<keyword evidence="1" id="KW-0805">Transcription regulation</keyword>
<proteinExistence type="predicted"/>
<dbReference type="InterPro" id="IPR005471">
    <property type="entry name" value="Tscrpt_reg_IclR_N"/>
</dbReference>
<evidence type="ECO:0000256" key="3">
    <source>
        <dbReference type="ARBA" id="ARBA00023163"/>
    </source>
</evidence>
<dbReference type="SMART" id="SM00346">
    <property type="entry name" value="HTH_ICLR"/>
    <property type="match status" value="1"/>
</dbReference>
<dbReference type="GO" id="GO:0045892">
    <property type="term" value="P:negative regulation of DNA-templated transcription"/>
    <property type="evidence" value="ECO:0007669"/>
    <property type="project" value="TreeGrafter"/>
</dbReference>
<dbReference type="EMBL" id="FNSL01000001">
    <property type="protein sequence ID" value="SEB44528.1"/>
    <property type="molecule type" value="Genomic_DNA"/>
</dbReference>
<dbReference type="Gene3D" id="1.10.10.10">
    <property type="entry name" value="Winged helix-like DNA-binding domain superfamily/Winged helix DNA-binding domain"/>
    <property type="match status" value="1"/>
</dbReference>
<dbReference type="SUPFAM" id="SSF55781">
    <property type="entry name" value="GAF domain-like"/>
    <property type="match status" value="1"/>
</dbReference>
<dbReference type="Proteomes" id="UP000199064">
    <property type="component" value="Unassembled WGS sequence"/>
</dbReference>
<evidence type="ECO:0000256" key="1">
    <source>
        <dbReference type="ARBA" id="ARBA00023015"/>
    </source>
</evidence>
<dbReference type="FunFam" id="1.10.10.10:FF:000056">
    <property type="entry name" value="IclR family transcriptional regulator"/>
    <property type="match status" value="1"/>
</dbReference>
<dbReference type="PROSITE" id="PS51077">
    <property type="entry name" value="HTH_ICLR"/>
    <property type="match status" value="1"/>
</dbReference>
<dbReference type="PANTHER" id="PTHR30136">
    <property type="entry name" value="HELIX-TURN-HELIX TRANSCRIPTIONAL REGULATOR, ICLR FAMILY"/>
    <property type="match status" value="1"/>
</dbReference>
<dbReference type="RefSeq" id="WP_090327624.1">
    <property type="nucleotide sequence ID" value="NZ_FNSL01000001.1"/>
</dbReference>
<dbReference type="InterPro" id="IPR036390">
    <property type="entry name" value="WH_DNA-bd_sf"/>
</dbReference>
<dbReference type="Gene3D" id="3.30.450.40">
    <property type="match status" value="1"/>
</dbReference>
<evidence type="ECO:0000313" key="7">
    <source>
        <dbReference type="Proteomes" id="UP000199064"/>
    </source>
</evidence>
<evidence type="ECO:0000313" key="6">
    <source>
        <dbReference type="EMBL" id="SEB44528.1"/>
    </source>
</evidence>
<evidence type="ECO:0000259" key="5">
    <source>
        <dbReference type="PROSITE" id="PS51078"/>
    </source>
</evidence>
<sequence>MDKTPITPPHSDDKYLVPGLIRGLKALQSFTPEDREMTLSDIARRLQTTRSAAFRTVYTLAQQGYLLHNPQTGRYTLGPAVLRLGYGYLATRELVEVALPELEKLRDRTDWSAHLGVRDGRFVLYMLRVPSHMGLASIVHVGSRLPAAGTTMGRVLLADLSESDLVRLYRDETYQNAPGQTPRSLGELVAQWQRDRGTPAIVQIGSFETGIASIAAPVRDIEGNVVAAINATQSASADRVDSIDTGIRDEVVRTADAITRLLGGMPTSPRKEGTGT</sequence>
<dbReference type="PANTHER" id="PTHR30136:SF34">
    <property type="entry name" value="TRANSCRIPTIONAL REGULATOR"/>
    <property type="match status" value="1"/>
</dbReference>
<dbReference type="InterPro" id="IPR050707">
    <property type="entry name" value="HTH_MetabolicPath_Reg"/>
</dbReference>
<dbReference type="InterPro" id="IPR036388">
    <property type="entry name" value="WH-like_DNA-bd_sf"/>
</dbReference>
<feature type="domain" description="IclR-ED" evidence="5">
    <location>
        <begin position="80"/>
        <end position="264"/>
    </location>
</feature>
<name>A0A1H4JFU8_9HYPH</name>
<keyword evidence="2" id="KW-0238">DNA-binding</keyword>
<dbReference type="Pfam" id="PF01614">
    <property type="entry name" value="IclR_C"/>
    <property type="match status" value="1"/>
</dbReference>
<gene>
    <name evidence="6" type="ORF">SAMN05216452_1293</name>
</gene>
<dbReference type="GO" id="GO:0003677">
    <property type="term" value="F:DNA binding"/>
    <property type="evidence" value="ECO:0007669"/>
    <property type="project" value="UniProtKB-KW"/>
</dbReference>
<dbReference type="InterPro" id="IPR014757">
    <property type="entry name" value="Tscrpt_reg_IclR_C"/>
</dbReference>
<dbReference type="GO" id="GO:0003700">
    <property type="term" value="F:DNA-binding transcription factor activity"/>
    <property type="evidence" value="ECO:0007669"/>
    <property type="project" value="TreeGrafter"/>
</dbReference>
<evidence type="ECO:0000259" key="4">
    <source>
        <dbReference type="PROSITE" id="PS51077"/>
    </source>
</evidence>
<dbReference type="AlphaFoldDB" id="A0A1H4JFU8"/>
<reference evidence="7" key="1">
    <citation type="submission" date="2016-10" db="EMBL/GenBank/DDBJ databases">
        <authorList>
            <person name="Varghese N."/>
            <person name="Submissions S."/>
        </authorList>
    </citation>
    <scope>NUCLEOTIDE SEQUENCE [LARGE SCALE GENOMIC DNA]</scope>
    <source>
        <strain evidence="7">ES.061</strain>
    </source>
</reference>
<dbReference type="SUPFAM" id="SSF46785">
    <property type="entry name" value="Winged helix' DNA-binding domain"/>
    <property type="match status" value="1"/>
</dbReference>
<accession>A0A1H4JFU8</accession>
<evidence type="ECO:0000256" key="2">
    <source>
        <dbReference type="ARBA" id="ARBA00023125"/>
    </source>
</evidence>
<organism evidence="6 7">
    <name type="scientific">Nitratireductor aquibiodomus</name>
    <dbReference type="NCBI Taxonomy" id="204799"/>
    <lineage>
        <taxon>Bacteria</taxon>
        <taxon>Pseudomonadati</taxon>
        <taxon>Pseudomonadota</taxon>
        <taxon>Alphaproteobacteria</taxon>
        <taxon>Hyphomicrobiales</taxon>
        <taxon>Phyllobacteriaceae</taxon>
        <taxon>Nitratireductor</taxon>
    </lineage>
</organism>